<proteinExistence type="predicted"/>
<dbReference type="AlphaFoldDB" id="A0A847S9J9"/>
<reference evidence="1 2" key="1">
    <citation type="submission" date="2020-04" db="EMBL/GenBank/DDBJ databases">
        <title>Draft genome of Leeia sp. IMCC25680.</title>
        <authorList>
            <person name="Song J."/>
            <person name="Cho J.-C."/>
        </authorList>
    </citation>
    <scope>NUCLEOTIDE SEQUENCE [LARGE SCALE GENOMIC DNA]</scope>
    <source>
        <strain evidence="1 2">IMCC25680</strain>
    </source>
</reference>
<comment type="caution">
    <text evidence="1">The sequence shown here is derived from an EMBL/GenBank/DDBJ whole genome shotgun (WGS) entry which is preliminary data.</text>
</comment>
<gene>
    <name evidence="1" type="ORF">HF682_03650</name>
</gene>
<keyword evidence="2" id="KW-1185">Reference proteome</keyword>
<sequence length="325" mass="36817">MAAKELMIFTPSRADMQFMLDGLVEGLALKVDELPDHSNFSFEFSAQKGNGREYFLLEYRANDLDVIHDISEWDRPSGDIKRTLLACGSRITIYYRNISLAKEAFLFIGQWFGGACKSCVVENGFGCLLTLDALVENISSNSEWSWEREAFPEVPGVAVSEWIDLLTIFTPSRADMQFMLDGLVESLALKVDELPDKLRFGFKFSAQRGRGKGYLLLEYHGNNLDFIHEISQWDRPADDMRETLLACGSKITIHYRNINLAKEAVLLIGKWFGGFCKNCVVENGFGCLLALDALVENISNNSEWSWEREEFPEVPGVAVSEWIDF</sequence>
<evidence type="ECO:0000313" key="2">
    <source>
        <dbReference type="Proteomes" id="UP000587991"/>
    </source>
</evidence>
<dbReference type="Proteomes" id="UP000587991">
    <property type="component" value="Unassembled WGS sequence"/>
</dbReference>
<dbReference type="RefSeq" id="WP_168875871.1">
    <property type="nucleotide sequence ID" value="NZ_JABAIM010000001.1"/>
</dbReference>
<dbReference type="EMBL" id="JABAIM010000001">
    <property type="protein sequence ID" value="NLR74246.1"/>
    <property type="molecule type" value="Genomic_DNA"/>
</dbReference>
<organism evidence="1 2">
    <name type="scientific">Leeia aquatica</name>
    <dbReference type="NCBI Taxonomy" id="2725557"/>
    <lineage>
        <taxon>Bacteria</taxon>
        <taxon>Pseudomonadati</taxon>
        <taxon>Pseudomonadota</taxon>
        <taxon>Betaproteobacteria</taxon>
        <taxon>Neisseriales</taxon>
        <taxon>Leeiaceae</taxon>
        <taxon>Leeia</taxon>
    </lineage>
</organism>
<evidence type="ECO:0000313" key="1">
    <source>
        <dbReference type="EMBL" id="NLR74246.1"/>
    </source>
</evidence>
<name>A0A847S9J9_9NEIS</name>
<protein>
    <submittedName>
        <fullName evidence="1">Uncharacterized protein</fullName>
    </submittedName>
</protein>
<accession>A0A847S9J9</accession>